<evidence type="ECO:0000256" key="8">
    <source>
        <dbReference type="SAM" id="Phobius"/>
    </source>
</evidence>
<feature type="transmembrane region" description="Helical" evidence="8">
    <location>
        <begin position="270"/>
        <end position="293"/>
    </location>
</feature>
<feature type="transmembrane region" description="Helical" evidence="8">
    <location>
        <begin position="12"/>
        <end position="34"/>
    </location>
</feature>
<comment type="subcellular location">
    <subcellularLocation>
        <location evidence="1">Membrane</location>
        <topology evidence="1">Multi-pass membrane protein</topology>
    </subcellularLocation>
</comment>
<feature type="transmembrane region" description="Helical" evidence="8">
    <location>
        <begin position="81"/>
        <end position="101"/>
    </location>
</feature>
<dbReference type="PANTHER" id="PTHR34975:SF2">
    <property type="entry name" value="SPORE GERMINATION PROTEIN A2"/>
    <property type="match status" value="1"/>
</dbReference>
<feature type="transmembrane region" description="Helical" evidence="8">
    <location>
        <begin position="40"/>
        <end position="61"/>
    </location>
</feature>
<evidence type="ECO:0000256" key="7">
    <source>
        <dbReference type="ARBA" id="ARBA00023136"/>
    </source>
</evidence>
<comment type="similarity">
    <text evidence="2">Belongs to the amino acid-polyamine-organocation (APC) superfamily. Spore germination protein (SGP) (TC 2.A.3.9) family.</text>
</comment>
<evidence type="ECO:0000313" key="10">
    <source>
        <dbReference type="Proteomes" id="UP000467637"/>
    </source>
</evidence>
<feature type="transmembrane region" description="Helical" evidence="8">
    <location>
        <begin position="146"/>
        <end position="163"/>
    </location>
</feature>
<evidence type="ECO:0000256" key="1">
    <source>
        <dbReference type="ARBA" id="ARBA00004141"/>
    </source>
</evidence>
<evidence type="ECO:0000256" key="3">
    <source>
        <dbReference type="ARBA" id="ARBA00022448"/>
    </source>
</evidence>
<dbReference type="InterPro" id="IPR004761">
    <property type="entry name" value="Spore_GerAB"/>
</dbReference>
<dbReference type="PANTHER" id="PTHR34975">
    <property type="entry name" value="SPORE GERMINATION PROTEIN A2"/>
    <property type="match status" value="1"/>
</dbReference>
<keyword evidence="7 8" id="KW-0472">Membrane</keyword>
<sequence>MLERGKISSLQMAIIMYPTILATGFIVLPSITAQGAHNDFWLTGLIPILSGIIAILVSTRLHEFYPQQTVIQASEQILGKIAGKIIGMGYLLFFLINSGFIVREYADFVKGNFLFKTPLLLIISVFILLAAIAVRGGLEMLTRSSVLFTIIFCFPLFFLLLLIPELDLRNIFPFLHHGITPVIKSAATPIAWTSEFFLITFFLPCLTDPAKAKKFVLISLLTVIMSLTYVNLITLFLLGTDIGNKSYPILVAFRYIRIGNFFENLESLLLAMWIVGNFVKIGVFYYATVLTCAQNFQLSDYRSTVFPIGILIIVFSLLSLPSLSVLVFYIKYVAPFYIVIYMILIPVLLLFIAKLRKSFNRESAR</sequence>
<accession>A0ABW9UKK3</accession>
<evidence type="ECO:0000256" key="6">
    <source>
        <dbReference type="ARBA" id="ARBA00022989"/>
    </source>
</evidence>
<feature type="transmembrane region" description="Helical" evidence="8">
    <location>
        <begin position="215"/>
        <end position="238"/>
    </location>
</feature>
<organism evidence="9 10">
    <name type="scientific">Paenibacillus anseongense</name>
    <dbReference type="NCBI Taxonomy" id="2682845"/>
    <lineage>
        <taxon>Bacteria</taxon>
        <taxon>Bacillati</taxon>
        <taxon>Bacillota</taxon>
        <taxon>Bacilli</taxon>
        <taxon>Bacillales</taxon>
        <taxon>Paenibacillaceae</taxon>
        <taxon>Paenibacillus</taxon>
    </lineage>
</organism>
<reference evidence="9 10" key="1">
    <citation type="submission" date="2019-12" db="EMBL/GenBank/DDBJ databases">
        <authorList>
            <person name="Huq M.A."/>
        </authorList>
    </citation>
    <scope>NUCLEOTIDE SEQUENCE [LARGE SCALE GENOMIC DNA]</scope>
    <source>
        <strain evidence="9 10">MAH-34</strain>
    </source>
</reference>
<evidence type="ECO:0000256" key="2">
    <source>
        <dbReference type="ARBA" id="ARBA00007998"/>
    </source>
</evidence>
<feature type="transmembrane region" description="Helical" evidence="8">
    <location>
        <begin position="305"/>
        <end position="330"/>
    </location>
</feature>
<evidence type="ECO:0000256" key="5">
    <source>
        <dbReference type="ARBA" id="ARBA00022692"/>
    </source>
</evidence>
<keyword evidence="10" id="KW-1185">Reference proteome</keyword>
<dbReference type="EMBL" id="WSEM01000034">
    <property type="protein sequence ID" value="MVQ39516.1"/>
    <property type="molecule type" value="Genomic_DNA"/>
</dbReference>
<feature type="transmembrane region" description="Helical" evidence="8">
    <location>
        <begin position="113"/>
        <end position="134"/>
    </location>
</feature>
<evidence type="ECO:0000313" key="9">
    <source>
        <dbReference type="EMBL" id="MVQ39516.1"/>
    </source>
</evidence>
<feature type="transmembrane region" description="Helical" evidence="8">
    <location>
        <begin position="336"/>
        <end position="355"/>
    </location>
</feature>
<name>A0ABW9UKK3_9BACL</name>
<evidence type="ECO:0000256" key="4">
    <source>
        <dbReference type="ARBA" id="ARBA00022544"/>
    </source>
</evidence>
<protein>
    <submittedName>
        <fullName evidence="9">Endospore germination permease</fullName>
    </submittedName>
</protein>
<keyword evidence="3" id="KW-0813">Transport</keyword>
<keyword evidence="4" id="KW-0309">Germination</keyword>
<proteinExistence type="inferred from homology"/>
<dbReference type="Pfam" id="PF03845">
    <property type="entry name" value="Spore_permease"/>
    <property type="match status" value="1"/>
</dbReference>
<feature type="transmembrane region" description="Helical" evidence="8">
    <location>
        <begin position="183"/>
        <end position="203"/>
    </location>
</feature>
<keyword evidence="5 8" id="KW-0812">Transmembrane</keyword>
<gene>
    <name evidence="9" type="ORF">GON05_33495</name>
</gene>
<dbReference type="NCBIfam" id="TIGR00912">
    <property type="entry name" value="2A0309"/>
    <property type="match status" value="1"/>
</dbReference>
<dbReference type="Proteomes" id="UP000467637">
    <property type="component" value="Unassembled WGS sequence"/>
</dbReference>
<comment type="caution">
    <text evidence="9">The sequence shown here is derived from an EMBL/GenBank/DDBJ whole genome shotgun (WGS) entry which is preliminary data.</text>
</comment>
<keyword evidence="6 8" id="KW-1133">Transmembrane helix</keyword>